<dbReference type="STRING" id="1328760.A0A165GCH6"/>
<dbReference type="GeneID" id="28899452"/>
<gene>
    <name evidence="1" type="ORF">L228DRAFT_261262</name>
</gene>
<dbReference type="GO" id="GO:0005737">
    <property type="term" value="C:cytoplasm"/>
    <property type="evidence" value="ECO:0007669"/>
    <property type="project" value="TreeGrafter"/>
</dbReference>
<dbReference type="FunCoup" id="A0A165GCH6">
    <property type="interactions" value="8"/>
</dbReference>
<dbReference type="PANTHER" id="PTHR13812">
    <property type="entry name" value="KETIMINE REDUCTASE MU-CRYSTALLIN"/>
    <property type="match status" value="1"/>
</dbReference>
<dbReference type="OMA" id="CVGMGLM"/>
<evidence type="ECO:0000313" key="2">
    <source>
        <dbReference type="Proteomes" id="UP000076632"/>
    </source>
</evidence>
<dbReference type="InterPro" id="IPR003462">
    <property type="entry name" value="ODC_Mu_crystall"/>
</dbReference>
<dbReference type="RefSeq" id="XP_018187581.1">
    <property type="nucleotide sequence ID" value="XM_018334315.1"/>
</dbReference>
<accession>A0A165GCH6</accession>
<protein>
    <submittedName>
        <fullName evidence="1">NAD(P)-binding protein</fullName>
    </submittedName>
</protein>
<sequence>MLVLNKEEIAGILHGLSPEQSHEILDTFCQMLADYSTQEKSEGEDHQKTIFQPLRARITTPLKTTTLFMPSSTTNVTGIKVVSMPPAGGLNSALNIFNPTGHIQGLLNAADITGFRTALTSMIIFSHHDWQSSVKEPINVVVFGAGTQAEWHVRLALLLTPPGTIGRVTIINRNAERLEHLKACLFEELHARYPEVQFEVLARVPQNEDQVRQRLVKSNALFCCTPSTSPLFPYSYLEGSKQEEHTRYISMIGSYQPHMKEVDTATLLSGGPTIYVDNREACLEESGELADAKVTGDRLVEVGELLTQERGDRRAGVSPSWAKWTGTRVFKCVGMGIMDVLIGSELLRIAKEKGLGTEVPF</sequence>
<dbReference type="InParanoid" id="A0A165GCH6"/>
<dbReference type="EMBL" id="KV407459">
    <property type="protein sequence ID" value="KZF22026.1"/>
    <property type="molecule type" value="Genomic_DNA"/>
</dbReference>
<dbReference type="Gene3D" id="3.40.50.720">
    <property type="entry name" value="NAD(P)-binding Rossmann-like Domain"/>
    <property type="match status" value="1"/>
</dbReference>
<dbReference type="PANTHER" id="PTHR13812:SF23">
    <property type="entry name" value="PRNX PROTEIN"/>
    <property type="match status" value="1"/>
</dbReference>
<organism evidence="1 2">
    <name type="scientific">Xylona heveae (strain CBS 132557 / TC161)</name>
    <dbReference type="NCBI Taxonomy" id="1328760"/>
    <lineage>
        <taxon>Eukaryota</taxon>
        <taxon>Fungi</taxon>
        <taxon>Dikarya</taxon>
        <taxon>Ascomycota</taxon>
        <taxon>Pezizomycotina</taxon>
        <taxon>Xylonomycetes</taxon>
        <taxon>Xylonales</taxon>
        <taxon>Xylonaceae</taxon>
        <taxon>Xylona</taxon>
    </lineage>
</organism>
<dbReference type="Gene3D" id="3.30.1780.10">
    <property type="entry name" value="ornithine cyclodeaminase, domain 1"/>
    <property type="match status" value="1"/>
</dbReference>
<dbReference type="AlphaFoldDB" id="A0A165GCH6"/>
<dbReference type="InterPro" id="IPR036291">
    <property type="entry name" value="NAD(P)-bd_dom_sf"/>
</dbReference>
<dbReference type="SUPFAM" id="SSF51735">
    <property type="entry name" value="NAD(P)-binding Rossmann-fold domains"/>
    <property type="match status" value="1"/>
</dbReference>
<dbReference type="InterPro" id="IPR023401">
    <property type="entry name" value="ODC_N"/>
</dbReference>
<keyword evidence="2" id="KW-1185">Reference proteome</keyword>
<reference evidence="1 2" key="1">
    <citation type="journal article" date="2016" name="Fungal Biol.">
        <title>The genome of Xylona heveae provides a window into fungal endophytism.</title>
        <authorList>
            <person name="Gazis R."/>
            <person name="Kuo A."/>
            <person name="Riley R."/>
            <person name="LaButti K."/>
            <person name="Lipzen A."/>
            <person name="Lin J."/>
            <person name="Amirebrahimi M."/>
            <person name="Hesse C.N."/>
            <person name="Spatafora J.W."/>
            <person name="Henrissat B."/>
            <person name="Hainaut M."/>
            <person name="Grigoriev I.V."/>
            <person name="Hibbett D.S."/>
        </authorList>
    </citation>
    <scope>NUCLEOTIDE SEQUENCE [LARGE SCALE GENOMIC DNA]</scope>
    <source>
        <strain evidence="1 2">TC161</strain>
    </source>
</reference>
<dbReference type="Proteomes" id="UP000076632">
    <property type="component" value="Unassembled WGS sequence"/>
</dbReference>
<proteinExistence type="predicted"/>
<name>A0A165GCH6_XYLHT</name>
<dbReference type="OrthoDB" id="41492at2759"/>
<evidence type="ECO:0000313" key="1">
    <source>
        <dbReference type="EMBL" id="KZF22026.1"/>
    </source>
</evidence>